<feature type="coiled-coil region" evidence="9">
    <location>
        <begin position="433"/>
        <end position="460"/>
    </location>
</feature>
<dbReference type="PANTHER" id="PTHR10153">
    <property type="entry name" value="SMALL CONDUCTANCE CALCIUM-ACTIVATED POTASSIUM CHANNEL"/>
    <property type="match status" value="1"/>
</dbReference>
<dbReference type="EMBL" id="JAHFZB010000031">
    <property type="protein sequence ID" value="KAK6471539.1"/>
    <property type="molecule type" value="Genomic_DNA"/>
</dbReference>
<reference evidence="13 14" key="1">
    <citation type="submission" date="2021-05" db="EMBL/GenBank/DDBJ databases">
        <authorList>
            <person name="Zahm M."/>
            <person name="Klopp C."/>
            <person name="Cabau C."/>
            <person name="Kuhl H."/>
            <person name="Suciu R."/>
            <person name="Ciorpac M."/>
            <person name="Holostenco D."/>
            <person name="Gessner J."/>
            <person name="Wuertz S."/>
            <person name="Hohne C."/>
            <person name="Stock M."/>
            <person name="Gislard M."/>
            <person name="Lluch J."/>
            <person name="Milhes M."/>
            <person name="Lampietro C."/>
            <person name="Lopez Roques C."/>
            <person name="Donnadieu C."/>
            <person name="Du K."/>
            <person name="Schartl M."/>
            <person name="Guiguen Y."/>
        </authorList>
    </citation>
    <scope>NUCLEOTIDE SEQUENCE [LARGE SCALE GENOMIC DNA]</scope>
    <source>
        <strain evidence="13">Hh-F2</strain>
        <tissue evidence="13">Blood</tissue>
    </source>
</reference>
<dbReference type="Gene3D" id="1.10.287.70">
    <property type="match status" value="2"/>
</dbReference>
<gene>
    <name evidence="13" type="ORF">HHUSO_G29431</name>
</gene>
<dbReference type="Pfam" id="PF02888">
    <property type="entry name" value="CaMBD"/>
    <property type="match status" value="1"/>
</dbReference>
<keyword evidence="9" id="KW-0175">Coiled coil</keyword>
<keyword evidence="6" id="KW-0406">Ion transport</keyword>
<feature type="transmembrane region" description="Helical" evidence="11">
    <location>
        <begin position="309"/>
        <end position="332"/>
    </location>
</feature>
<comment type="subcellular location">
    <subcellularLocation>
        <location evidence="1">Membrane</location>
        <topology evidence="1">Multi-pass membrane protein</topology>
    </subcellularLocation>
</comment>
<keyword evidence="3 11" id="KW-0812">Transmembrane</keyword>
<protein>
    <submittedName>
        <fullName evidence="13">Intermediate conductance calcium-activated potassium channel protein 4-like</fullName>
    </submittedName>
</protein>
<dbReference type="Pfam" id="PF07885">
    <property type="entry name" value="Ion_trans_2"/>
    <property type="match status" value="1"/>
</dbReference>
<evidence type="ECO:0000256" key="1">
    <source>
        <dbReference type="ARBA" id="ARBA00004141"/>
    </source>
</evidence>
<sequence>MELMTTRSRTSLVNSSTGNGNEEVSAEITMPAPGSAGSPNLFKLRDRTILSEEKRRLCGWALGIALSGIVLMILQTELCWFVYGKDSVSVFIIRLLISLSTVCLLGLLVAFHYKDIRVFMIDHSVEDWRIALTSCRIFSISLELVVCALHPVPLAWLPGSGEVGDGEGFRRMGWNSTLPTPPACSLPVWELLLSSMMFLRLYLVPRSLLLYSKIHQSASYRSIGSLNNINFHFLFVLKLLMNTQPGLTLLAFIVFLWLTASWILTLCERSSEGAVDSMEDTVWLVAITFLTIGYGDLTPKTTCGRTVCLLTGVMGVGCTAMLVAVVSNKLVLNKAEKHVHQFMMDTKDTKKVGQHHSHYPPWRPNVLRECWLLHRSSRGRRHSGEHRRDQRRLLKAIKCDFRNARLKQRKKTDHGNKMVDLLKHLQRITCDLNVNWSNSYKELEQRINSLEQKMDALRIAFHDISQPLSTAVQHRAEDYSLT</sequence>
<name>A0ABR0YGL9_HUSHU</name>
<feature type="compositionally biased region" description="Polar residues" evidence="10">
    <location>
        <begin position="1"/>
        <end position="22"/>
    </location>
</feature>
<accession>A0ABR0YGL9</accession>
<dbReference type="InterPro" id="IPR015449">
    <property type="entry name" value="K_chnl_Ca-activ_SK"/>
</dbReference>
<proteinExistence type="predicted"/>
<feature type="transmembrane region" description="Helical" evidence="11">
    <location>
        <begin position="89"/>
        <end position="110"/>
    </location>
</feature>
<evidence type="ECO:0000256" key="5">
    <source>
        <dbReference type="ARBA" id="ARBA00022989"/>
    </source>
</evidence>
<evidence type="ECO:0000256" key="11">
    <source>
        <dbReference type="SAM" id="Phobius"/>
    </source>
</evidence>
<keyword evidence="14" id="KW-1185">Reference proteome</keyword>
<keyword evidence="8" id="KW-0407">Ion channel</keyword>
<evidence type="ECO:0000256" key="8">
    <source>
        <dbReference type="ARBA" id="ARBA00023303"/>
    </source>
</evidence>
<dbReference type="SMART" id="SM01053">
    <property type="entry name" value="CaMBD"/>
    <property type="match status" value="1"/>
</dbReference>
<evidence type="ECO:0000256" key="9">
    <source>
        <dbReference type="SAM" id="Coils"/>
    </source>
</evidence>
<evidence type="ECO:0000256" key="4">
    <source>
        <dbReference type="ARBA" id="ARBA00022860"/>
    </source>
</evidence>
<comment type="caution">
    <text evidence="13">The sequence shown here is derived from an EMBL/GenBank/DDBJ whole genome shotgun (WGS) entry which is preliminary data.</text>
</comment>
<dbReference type="InterPro" id="IPR004178">
    <property type="entry name" value="CaM-bd_dom"/>
</dbReference>
<feature type="transmembrane region" description="Helical" evidence="11">
    <location>
        <begin position="57"/>
        <end position="83"/>
    </location>
</feature>
<organism evidence="13 14">
    <name type="scientific">Huso huso</name>
    <name type="common">Beluga</name>
    <name type="synonym">Acipenser huso</name>
    <dbReference type="NCBI Taxonomy" id="61971"/>
    <lineage>
        <taxon>Eukaryota</taxon>
        <taxon>Metazoa</taxon>
        <taxon>Chordata</taxon>
        <taxon>Craniata</taxon>
        <taxon>Vertebrata</taxon>
        <taxon>Euteleostomi</taxon>
        <taxon>Actinopterygii</taxon>
        <taxon>Chondrostei</taxon>
        <taxon>Acipenseriformes</taxon>
        <taxon>Acipenseridae</taxon>
        <taxon>Huso</taxon>
    </lineage>
</organism>
<evidence type="ECO:0000313" key="13">
    <source>
        <dbReference type="EMBL" id="KAK6471539.1"/>
    </source>
</evidence>
<dbReference type="Proteomes" id="UP001369086">
    <property type="component" value="Unassembled WGS sequence"/>
</dbReference>
<feature type="transmembrane region" description="Helical" evidence="11">
    <location>
        <begin position="280"/>
        <end position="297"/>
    </location>
</feature>
<evidence type="ECO:0000256" key="10">
    <source>
        <dbReference type="SAM" id="MobiDB-lite"/>
    </source>
</evidence>
<dbReference type="SUPFAM" id="SSF81327">
    <property type="entry name" value="Small-conductance potassium channel"/>
    <property type="match status" value="1"/>
</dbReference>
<evidence type="ECO:0000313" key="14">
    <source>
        <dbReference type="Proteomes" id="UP001369086"/>
    </source>
</evidence>
<dbReference type="SUPFAM" id="SSF81324">
    <property type="entry name" value="Voltage-gated potassium channels"/>
    <property type="match status" value="1"/>
</dbReference>
<evidence type="ECO:0000256" key="3">
    <source>
        <dbReference type="ARBA" id="ARBA00022692"/>
    </source>
</evidence>
<evidence type="ECO:0000256" key="2">
    <source>
        <dbReference type="ARBA" id="ARBA00022448"/>
    </source>
</evidence>
<dbReference type="Pfam" id="PF03530">
    <property type="entry name" value="SK_channel"/>
    <property type="match status" value="1"/>
</dbReference>
<dbReference type="InterPro" id="IPR036122">
    <property type="entry name" value="CaM-bd_dom_sf"/>
</dbReference>
<keyword evidence="2" id="KW-0813">Transport</keyword>
<evidence type="ECO:0000256" key="6">
    <source>
        <dbReference type="ARBA" id="ARBA00023065"/>
    </source>
</evidence>
<feature type="transmembrane region" description="Helical" evidence="11">
    <location>
        <begin position="247"/>
        <end position="268"/>
    </location>
</feature>
<keyword evidence="7 11" id="KW-0472">Membrane</keyword>
<feature type="domain" description="Calmodulin-binding" evidence="12">
    <location>
        <begin position="345"/>
        <end position="428"/>
    </location>
</feature>
<keyword evidence="4" id="KW-0112">Calmodulin-binding</keyword>
<dbReference type="InterPro" id="IPR013099">
    <property type="entry name" value="K_chnl_dom"/>
</dbReference>
<keyword evidence="5 11" id="KW-1133">Transmembrane helix</keyword>
<evidence type="ECO:0000259" key="12">
    <source>
        <dbReference type="SMART" id="SM01053"/>
    </source>
</evidence>
<feature type="region of interest" description="Disordered" evidence="10">
    <location>
        <begin position="1"/>
        <end position="23"/>
    </location>
</feature>
<evidence type="ECO:0000256" key="7">
    <source>
        <dbReference type="ARBA" id="ARBA00023136"/>
    </source>
</evidence>